<organism evidence="3 4">
    <name type="scientific">Mesorhizobium australicum</name>
    <dbReference type="NCBI Taxonomy" id="536018"/>
    <lineage>
        <taxon>Bacteria</taxon>
        <taxon>Pseudomonadati</taxon>
        <taxon>Pseudomonadota</taxon>
        <taxon>Alphaproteobacteria</taxon>
        <taxon>Hyphomicrobiales</taxon>
        <taxon>Phyllobacteriaceae</taxon>
        <taxon>Mesorhizobium</taxon>
    </lineage>
</organism>
<evidence type="ECO:0000259" key="2">
    <source>
        <dbReference type="Pfam" id="PF13400"/>
    </source>
</evidence>
<evidence type="ECO:0000256" key="1">
    <source>
        <dbReference type="SAM" id="MobiDB-lite"/>
    </source>
</evidence>
<evidence type="ECO:0000313" key="4">
    <source>
        <dbReference type="Proteomes" id="UP000193083"/>
    </source>
</evidence>
<protein>
    <submittedName>
        <fullName evidence="3">Flp pilus assembly protein TadG</fullName>
    </submittedName>
</protein>
<feature type="compositionally biased region" description="Polar residues" evidence="1">
    <location>
        <begin position="362"/>
        <end position="378"/>
    </location>
</feature>
<dbReference type="SUPFAM" id="SSF53300">
    <property type="entry name" value="vWA-like"/>
    <property type="match status" value="1"/>
</dbReference>
<dbReference type="OrthoDB" id="7522752at2"/>
<dbReference type="RefSeq" id="WP_085464253.1">
    <property type="nucleotide sequence ID" value="NZ_FXBL01000004.1"/>
</dbReference>
<sequence>MIRHFRRNESGQFAMMTAILSVPLLGGLAFAVDFTEMNRQRVDVLNALDAAGIATARQAITGATDAQLIDYAGDFFEANLNAVDPADTTLSVILPQNNTGGGTLKMSATLTYRPYFFAAFTNLVHHVTGASTEINFTEHTEIKLKNTLEVALVLDNSGSMDFVGTGSGQKRIDLLKAAAKQLVDTISAQAAQMKQVDKPVQFSLVPFAASVNVGASHETSSWMDTTGISPIHHENFDWSTMGAANSNKKVELSGGAYYKRGTGWGTEKDKVMTRFTLYKDMQRQKFVKTGTESYCVEYKWNGNCKTWGTRDTGYTELVSFSSWQGCVEARPHPYNTDDTTPSVGTPATLFVPMFAPDETDQTDSNSRPANNNWWKDGSTNSSAAVRQRYMPKYYTAAAEGTAAMGLDEGPNASCSTTAITPLVDVSGQTGIDKIKAAIDAMAPNGATNVPEGLAWGWRTVSGGEPFTEGRADTEKGNDKVVIVLTDGANTYYTPTSVTAHTYSGTYWNYGGNDLAGSKAIYSAFGYLVPYTNAYTYGRLFLGTTSAITKTDYSNANYSKAMDEHLATTCTNAKNKNVIIMTVALDLDATKGTTAEKAATQAQIDGLTNCASFSRIRDEKLFWNTKGGDLAETFRKIADELSNLRIVG</sequence>
<dbReference type="Proteomes" id="UP000193083">
    <property type="component" value="Unassembled WGS sequence"/>
</dbReference>
<dbReference type="InterPro" id="IPR036465">
    <property type="entry name" value="vWFA_dom_sf"/>
</dbReference>
<feature type="domain" description="Putative Flp pilus-assembly TadG-like N-terminal" evidence="2">
    <location>
        <begin position="11"/>
        <end position="57"/>
    </location>
</feature>
<keyword evidence="4" id="KW-1185">Reference proteome</keyword>
<dbReference type="Pfam" id="PF13400">
    <property type="entry name" value="Tad"/>
    <property type="match status" value="1"/>
</dbReference>
<name>A0A1X7NRP9_9HYPH</name>
<dbReference type="AlphaFoldDB" id="A0A1X7NRP9"/>
<accession>A0A1X7NRP9</accession>
<dbReference type="Gene3D" id="3.40.50.410">
    <property type="entry name" value="von Willebrand factor, type A domain"/>
    <property type="match status" value="2"/>
</dbReference>
<proteinExistence type="predicted"/>
<dbReference type="EMBL" id="FXBL01000004">
    <property type="protein sequence ID" value="SMH39983.1"/>
    <property type="molecule type" value="Genomic_DNA"/>
</dbReference>
<dbReference type="InterPro" id="IPR028087">
    <property type="entry name" value="Tad_N"/>
</dbReference>
<reference evidence="3 4" key="1">
    <citation type="submission" date="2017-04" db="EMBL/GenBank/DDBJ databases">
        <authorList>
            <person name="Afonso C.L."/>
            <person name="Miller P.J."/>
            <person name="Scott M.A."/>
            <person name="Spackman E."/>
            <person name="Goraichik I."/>
            <person name="Dimitrov K.M."/>
            <person name="Suarez D.L."/>
            <person name="Swayne D.E."/>
        </authorList>
    </citation>
    <scope>NUCLEOTIDE SEQUENCE [LARGE SCALE GENOMIC DNA]</scope>
    <source>
        <strain evidence="3 4">B5P</strain>
    </source>
</reference>
<evidence type="ECO:0000313" key="3">
    <source>
        <dbReference type="EMBL" id="SMH39983.1"/>
    </source>
</evidence>
<gene>
    <name evidence="3" type="ORF">SAMN02982922_2252</name>
</gene>
<feature type="region of interest" description="Disordered" evidence="1">
    <location>
        <begin position="357"/>
        <end position="378"/>
    </location>
</feature>